<proteinExistence type="predicted"/>
<evidence type="ECO:0000256" key="2">
    <source>
        <dbReference type="SAM" id="MobiDB-lite"/>
    </source>
</evidence>
<sequence length="374" mass="42337">MPVVIPAFLIRSLRSLSQFMHKMSSPSTLPDPTPIEQYLFPRCAQASSWSDQLHLYKSHFAELLAGSFVHKLFFVKATFGLQHEYIIAEIHNRDDGVQPSVRFLRLERASGDLRTRDKANRGLQRSPAKRDSPAQAALDTVSDSSDSSKPHGLDAVDIITEYPGWVPRGLVYTITFPDASHAPSVEDLALAAYITSTFDEQYSLLLRQCYWWADTLMAITEAAIDEQYRVKERFSAELTQDKKKEYDFTKPTVEGSYQYKWVKVPVHIRNAANVEQLKLRFDVQKAHYADLAKAANDEAVAARKEAEEAKTRLEGDLKERDAELVERDAELVRVRAERDAERARTEAERARAEAEGARAKALEDQLAQLLAARV</sequence>
<dbReference type="Proteomes" id="UP000775547">
    <property type="component" value="Unassembled WGS sequence"/>
</dbReference>
<evidence type="ECO:0000313" key="3">
    <source>
        <dbReference type="EMBL" id="KAG5640930.1"/>
    </source>
</evidence>
<dbReference type="AlphaFoldDB" id="A0A9P7G501"/>
<comment type="caution">
    <text evidence="3">The sequence shown here is derived from an EMBL/GenBank/DDBJ whole genome shotgun (WGS) entry which is preliminary data.</text>
</comment>
<reference evidence="3" key="2">
    <citation type="submission" date="2021-10" db="EMBL/GenBank/DDBJ databases">
        <title>Phylogenomics reveals ancestral predisposition of the termite-cultivated fungus Termitomyces towards a domesticated lifestyle.</title>
        <authorList>
            <person name="Auxier B."/>
            <person name="Grum-Grzhimaylo A."/>
            <person name="Cardenas M.E."/>
            <person name="Lodge J.D."/>
            <person name="Laessoe T."/>
            <person name="Pedersen O."/>
            <person name="Smith M.E."/>
            <person name="Kuyper T.W."/>
            <person name="Franco-Molano E.A."/>
            <person name="Baroni T.J."/>
            <person name="Aanen D.K."/>
        </authorList>
    </citation>
    <scope>NUCLEOTIDE SEQUENCE</scope>
    <source>
        <strain evidence="3">AP01</strain>
        <tissue evidence="3">Mycelium</tissue>
    </source>
</reference>
<keyword evidence="1" id="KW-0175">Coiled coil</keyword>
<feature type="region of interest" description="Disordered" evidence="2">
    <location>
        <begin position="115"/>
        <end position="150"/>
    </location>
</feature>
<dbReference type="EMBL" id="JABCKV010000444">
    <property type="protein sequence ID" value="KAG5640930.1"/>
    <property type="molecule type" value="Genomic_DNA"/>
</dbReference>
<evidence type="ECO:0000313" key="4">
    <source>
        <dbReference type="Proteomes" id="UP000775547"/>
    </source>
</evidence>
<keyword evidence="4" id="KW-1185">Reference proteome</keyword>
<organism evidence="3 4">
    <name type="scientific">Asterophora parasitica</name>
    <dbReference type="NCBI Taxonomy" id="117018"/>
    <lineage>
        <taxon>Eukaryota</taxon>
        <taxon>Fungi</taxon>
        <taxon>Dikarya</taxon>
        <taxon>Basidiomycota</taxon>
        <taxon>Agaricomycotina</taxon>
        <taxon>Agaricomycetes</taxon>
        <taxon>Agaricomycetidae</taxon>
        <taxon>Agaricales</taxon>
        <taxon>Tricholomatineae</taxon>
        <taxon>Lyophyllaceae</taxon>
        <taxon>Asterophora</taxon>
    </lineage>
</organism>
<feature type="coiled-coil region" evidence="1">
    <location>
        <begin position="289"/>
        <end position="372"/>
    </location>
</feature>
<dbReference type="OrthoDB" id="3050759at2759"/>
<protein>
    <submittedName>
        <fullName evidence="3">Uncharacterized protein</fullName>
    </submittedName>
</protein>
<accession>A0A9P7G501</accession>
<name>A0A9P7G501_9AGAR</name>
<gene>
    <name evidence="3" type="ORF">DXG03_006617</name>
</gene>
<reference evidence="3" key="1">
    <citation type="submission" date="2020-07" db="EMBL/GenBank/DDBJ databases">
        <authorList>
            <person name="Nieuwenhuis M."/>
            <person name="Van De Peppel L.J.J."/>
        </authorList>
    </citation>
    <scope>NUCLEOTIDE SEQUENCE</scope>
    <source>
        <strain evidence="3">AP01</strain>
        <tissue evidence="3">Mycelium</tissue>
    </source>
</reference>
<evidence type="ECO:0000256" key="1">
    <source>
        <dbReference type="SAM" id="Coils"/>
    </source>
</evidence>